<dbReference type="Proteomes" id="UP000631553">
    <property type="component" value="Unassembled WGS sequence"/>
</dbReference>
<organism evidence="1 2">
    <name type="scientific">Micromonospora purpureochromogenes</name>
    <dbReference type="NCBI Taxonomy" id="47872"/>
    <lineage>
        <taxon>Bacteria</taxon>
        <taxon>Bacillati</taxon>
        <taxon>Actinomycetota</taxon>
        <taxon>Actinomycetes</taxon>
        <taxon>Micromonosporales</taxon>
        <taxon>Micromonosporaceae</taxon>
        <taxon>Micromonospora</taxon>
    </lineage>
</organism>
<name>A0ABX2RQJ3_9ACTN</name>
<dbReference type="RefSeq" id="WP_179804612.1">
    <property type="nucleotide sequence ID" value="NZ_JACCCQ010000001.1"/>
</dbReference>
<dbReference type="EMBL" id="JACCCQ010000001">
    <property type="protein sequence ID" value="NYF58802.1"/>
    <property type="molecule type" value="Genomic_DNA"/>
</dbReference>
<comment type="caution">
    <text evidence="1">The sequence shown here is derived from an EMBL/GenBank/DDBJ whole genome shotgun (WGS) entry which is preliminary data.</text>
</comment>
<reference evidence="1 2" key="1">
    <citation type="submission" date="2020-07" db="EMBL/GenBank/DDBJ databases">
        <title>Sequencing the genomes of 1000 actinobacteria strains.</title>
        <authorList>
            <person name="Klenk H.-P."/>
        </authorList>
    </citation>
    <scope>NUCLEOTIDE SEQUENCE [LARGE SCALE GENOMIC DNA]</scope>
    <source>
        <strain evidence="1 2">DSM 43814</strain>
    </source>
</reference>
<keyword evidence="2" id="KW-1185">Reference proteome</keyword>
<sequence length="66" mass="7144">MYRYLIAYAHSTGYGTLEIARTIPITSTADLTDTLNHLRSHSGVTNPFILGFSLFADPAPTSRAAS</sequence>
<proteinExistence type="predicted"/>
<gene>
    <name evidence="1" type="ORF">HDA35_004633</name>
</gene>
<evidence type="ECO:0000313" key="2">
    <source>
        <dbReference type="Proteomes" id="UP000631553"/>
    </source>
</evidence>
<evidence type="ECO:0000313" key="1">
    <source>
        <dbReference type="EMBL" id="NYF58802.1"/>
    </source>
</evidence>
<accession>A0ABX2RQJ3</accession>
<protein>
    <submittedName>
        <fullName evidence="1">Uncharacterized protein</fullName>
    </submittedName>
</protein>